<dbReference type="Proteomes" id="UP000219369">
    <property type="component" value="Unassembled WGS sequence"/>
</dbReference>
<protein>
    <submittedName>
        <fullName evidence="2">Uncharacterized protein</fullName>
    </submittedName>
</protein>
<feature type="compositionally biased region" description="Polar residues" evidence="1">
    <location>
        <begin position="167"/>
        <end position="184"/>
    </location>
</feature>
<dbReference type="VEuPathDB" id="FungiDB:FOIG_11512"/>
<dbReference type="EMBL" id="FMJY01000010">
    <property type="protein sequence ID" value="SCO91731.1"/>
    <property type="molecule type" value="Genomic_DNA"/>
</dbReference>
<sequence>MAQSKQDPEVKRLRKEAKKELRRETYKNRVAWLDKEWQGSHWLPKDVVRQYKPCSSVVRCLKSITELATTENIPLPSLWESGGFIRNVVDQDLATRKSELNLELKHPTFARLTKKMAKKAYRDLVVSVSNSTGQSPRNTTTCRASADGNTGSIAGDNCEVEAPEENNAVSRLSSPAFDSSTKQRLSYPLCKTTASTGDEKGVPPRSAKRALEDDDDETSSSPRNKSPRVTIDEVLGNLSSDRIETARRIMDVELDTALSVKRDAEKALMDLLRRDCPMAVTQAERVQARNRKQEADEAFRQTHERLHGPSQTLAAMSNLKKTFDACAVRALKFENAEKVAQTCKDRLDKAQVSHEAALNSNPIDDWCLEAVWDMFKRADSYGKDIQ</sequence>
<proteinExistence type="predicted"/>
<dbReference type="VEuPathDB" id="FungiDB:FOC4_g10005529"/>
<dbReference type="VEuPathDB" id="FungiDB:HZS61_010921"/>
<evidence type="ECO:0000313" key="3">
    <source>
        <dbReference type="Proteomes" id="UP000219369"/>
    </source>
</evidence>
<feature type="region of interest" description="Disordered" evidence="1">
    <location>
        <begin position="128"/>
        <end position="229"/>
    </location>
</feature>
<dbReference type="OrthoDB" id="5061653at2759"/>
<organism evidence="2 3">
    <name type="scientific">Fusarium oxysporum</name>
    <name type="common">Fusarium vascular wilt</name>
    <dbReference type="NCBI Taxonomy" id="5507"/>
    <lineage>
        <taxon>Eukaryota</taxon>
        <taxon>Fungi</taxon>
        <taxon>Dikarya</taxon>
        <taxon>Ascomycota</taxon>
        <taxon>Pezizomycotina</taxon>
        <taxon>Sordariomycetes</taxon>
        <taxon>Hypocreomycetidae</taxon>
        <taxon>Hypocreales</taxon>
        <taxon>Nectriaceae</taxon>
        <taxon>Fusarium</taxon>
        <taxon>Fusarium oxysporum species complex</taxon>
    </lineage>
</organism>
<dbReference type="VEuPathDB" id="FungiDB:FOIG_11513"/>
<feature type="compositionally biased region" description="Polar residues" evidence="1">
    <location>
        <begin position="128"/>
        <end position="152"/>
    </location>
</feature>
<dbReference type="AlphaFoldDB" id="A0A2H3U157"/>
<dbReference type="VEuPathDB" id="FungiDB:FOXG_13388"/>
<evidence type="ECO:0000313" key="2">
    <source>
        <dbReference type="EMBL" id="SCO91731.1"/>
    </source>
</evidence>
<evidence type="ECO:0000256" key="1">
    <source>
        <dbReference type="SAM" id="MobiDB-lite"/>
    </source>
</evidence>
<dbReference type="VEuPathDB" id="FungiDB:FOC1_g10005655"/>
<reference evidence="3" key="1">
    <citation type="submission" date="2016-09" db="EMBL/GenBank/DDBJ databases">
        <authorList>
            <person name="Guldener U."/>
        </authorList>
    </citation>
    <scope>NUCLEOTIDE SEQUENCE [LARGE SCALE GENOMIC DNA]</scope>
    <source>
        <strain evidence="3">V64-1</strain>
    </source>
</reference>
<gene>
    <name evidence="2" type="ORF">FRV6_15859</name>
</gene>
<name>A0A2H3U157_FUSOX</name>
<dbReference type="VEuPathDB" id="FungiDB:FOZG_15358"/>
<dbReference type="VEuPathDB" id="FungiDB:FOMG_09481"/>
<accession>A0A2H3U157</accession>